<dbReference type="EMBL" id="ML977329">
    <property type="protein sequence ID" value="KAF2112913.1"/>
    <property type="molecule type" value="Genomic_DNA"/>
</dbReference>
<dbReference type="AlphaFoldDB" id="A0A6A5Z1L9"/>
<proteinExistence type="predicted"/>
<evidence type="ECO:0000313" key="1">
    <source>
        <dbReference type="EMBL" id="KAF2112913.1"/>
    </source>
</evidence>
<keyword evidence="2" id="KW-1185">Reference proteome</keyword>
<evidence type="ECO:0000313" key="2">
    <source>
        <dbReference type="Proteomes" id="UP000799770"/>
    </source>
</evidence>
<gene>
    <name evidence="1" type="ORF">BDV96DRAFT_145992</name>
</gene>
<dbReference type="Proteomes" id="UP000799770">
    <property type="component" value="Unassembled WGS sequence"/>
</dbReference>
<protein>
    <submittedName>
        <fullName evidence="1">Uncharacterized protein</fullName>
    </submittedName>
</protein>
<organism evidence="1 2">
    <name type="scientific">Lophiotrema nucula</name>
    <dbReference type="NCBI Taxonomy" id="690887"/>
    <lineage>
        <taxon>Eukaryota</taxon>
        <taxon>Fungi</taxon>
        <taxon>Dikarya</taxon>
        <taxon>Ascomycota</taxon>
        <taxon>Pezizomycotina</taxon>
        <taxon>Dothideomycetes</taxon>
        <taxon>Pleosporomycetidae</taxon>
        <taxon>Pleosporales</taxon>
        <taxon>Lophiotremataceae</taxon>
        <taxon>Lophiotrema</taxon>
    </lineage>
</organism>
<reference evidence="1" key="1">
    <citation type="journal article" date="2020" name="Stud. Mycol.">
        <title>101 Dothideomycetes genomes: a test case for predicting lifestyles and emergence of pathogens.</title>
        <authorList>
            <person name="Haridas S."/>
            <person name="Albert R."/>
            <person name="Binder M."/>
            <person name="Bloem J."/>
            <person name="Labutti K."/>
            <person name="Salamov A."/>
            <person name="Andreopoulos B."/>
            <person name="Baker S."/>
            <person name="Barry K."/>
            <person name="Bills G."/>
            <person name="Bluhm B."/>
            <person name="Cannon C."/>
            <person name="Castanera R."/>
            <person name="Culley D."/>
            <person name="Daum C."/>
            <person name="Ezra D."/>
            <person name="Gonzalez J."/>
            <person name="Henrissat B."/>
            <person name="Kuo A."/>
            <person name="Liang C."/>
            <person name="Lipzen A."/>
            <person name="Lutzoni F."/>
            <person name="Magnuson J."/>
            <person name="Mondo S."/>
            <person name="Nolan M."/>
            <person name="Ohm R."/>
            <person name="Pangilinan J."/>
            <person name="Park H.-J."/>
            <person name="Ramirez L."/>
            <person name="Alfaro M."/>
            <person name="Sun H."/>
            <person name="Tritt A."/>
            <person name="Yoshinaga Y."/>
            <person name="Zwiers L.-H."/>
            <person name="Turgeon B."/>
            <person name="Goodwin S."/>
            <person name="Spatafora J."/>
            <person name="Crous P."/>
            <person name="Grigoriev I."/>
        </authorList>
    </citation>
    <scope>NUCLEOTIDE SEQUENCE</scope>
    <source>
        <strain evidence="1">CBS 627.86</strain>
    </source>
</reference>
<accession>A0A6A5Z1L9</accession>
<sequence>MLQMSVYGRYSVLASFISKVLHNEGALEAPWRCSGQYSQPIEDCQITYGAYSSKSFPDSEDTIIIVSVDAGQSLSQRCYRHPRYTTPLNPCIIKSCEARCKNGKSPPFRRPAIEPEDVQTKTRRTRTSIASAGMHTVRQTVAPFSWQASSHRRREGPSA</sequence>
<name>A0A6A5Z1L9_9PLEO</name>